<proteinExistence type="predicted"/>
<keyword evidence="1" id="KW-0732">Signal</keyword>
<comment type="caution">
    <text evidence="2">The sequence shown here is derived from an EMBL/GenBank/DDBJ whole genome shotgun (WGS) entry which is preliminary data.</text>
</comment>
<evidence type="ECO:0000313" key="2">
    <source>
        <dbReference type="EMBL" id="MFE8701781.1"/>
    </source>
</evidence>
<feature type="chain" id="PRO_5045340762" evidence="1">
    <location>
        <begin position="25"/>
        <end position="317"/>
    </location>
</feature>
<feature type="signal peptide" evidence="1">
    <location>
        <begin position="1"/>
        <end position="24"/>
    </location>
</feature>
<dbReference type="Proteomes" id="UP001601059">
    <property type="component" value="Unassembled WGS sequence"/>
</dbReference>
<dbReference type="RefSeq" id="WP_389361751.1">
    <property type="nucleotide sequence ID" value="NZ_JBIACK010000007.1"/>
</dbReference>
<protein>
    <submittedName>
        <fullName evidence="2">Uncharacterized protein</fullName>
    </submittedName>
</protein>
<gene>
    <name evidence="2" type="ORF">ACFYKX_14370</name>
</gene>
<sequence>MKKISILVMSILLVLGIYTSNTNAATNCAQLNGQTKVWWDGIELKPGQIGRLTIKKDTPLFKLDGNKRINSRTLKAGEFYRIYAFKPGLLSVGGGYYVERDTRITYQTPSKSKLQLVQQLQVCTIVNKSRATFSLKDSQGTSYNAYIVSANEQKAFGSFSLSATWNMVWAGISEGDALYRGNYKIYLQKAGSSTITDTGIKLDDYIYNATRKTIYEIPSTDQGQPDLFAVASTESSNFESANMYYVNNGQLFRVKVGFEDEWYSTIFYSVRPYSVGELTYKTKEYNNAEGVWSIYTWLLNPNNAELQLIDSQEEYNY</sequence>
<keyword evidence="3" id="KW-1185">Reference proteome</keyword>
<dbReference type="EMBL" id="JBIACK010000007">
    <property type="protein sequence ID" value="MFE8701781.1"/>
    <property type="molecule type" value="Genomic_DNA"/>
</dbReference>
<reference evidence="2 3" key="1">
    <citation type="submission" date="2024-08" db="EMBL/GenBank/DDBJ databases">
        <title>Two novel Cytobacillus novel species.</title>
        <authorList>
            <person name="Liu G."/>
        </authorList>
    </citation>
    <scope>NUCLEOTIDE SEQUENCE [LARGE SCALE GENOMIC DNA]</scope>
    <source>
        <strain evidence="2 3">FJAT-54145</strain>
    </source>
</reference>
<evidence type="ECO:0000256" key="1">
    <source>
        <dbReference type="SAM" id="SignalP"/>
    </source>
</evidence>
<evidence type="ECO:0000313" key="3">
    <source>
        <dbReference type="Proteomes" id="UP001601059"/>
    </source>
</evidence>
<organism evidence="2 3">
    <name type="scientific">Cytobacillus spartinae</name>
    <dbReference type="NCBI Taxonomy" id="3299023"/>
    <lineage>
        <taxon>Bacteria</taxon>
        <taxon>Bacillati</taxon>
        <taxon>Bacillota</taxon>
        <taxon>Bacilli</taxon>
        <taxon>Bacillales</taxon>
        <taxon>Bacillaceae</taxon>
        <taxon>Cytobacillus</taxon>
    </lineage>
</organism>
<name>A0ABW6KC06_9BACI</name>
<accession>A0ABW6KC06</accession>